<protein>
    <recommendedName>
        <fullName evidence="1">LPS-assembly protein LptD</fullName>
    </recommendedName>
</protein>
<dbReference type="STRING" id="1244108.SAMN05444004_106140"/>
<reference evidence="4" key="1">
    <citation type="submission" date="2016-10" db="EMBL/GenBank/DDBJ databases">
        <authorList>
            <person name="Varghese N."/>
            <person name="Submissions S."/>
        </authorList>
    </citation>
    <scope>NUCLEOTIDE SEQUENCE [LARGE SCALE GENOMIC DNA]</scope>
    <source>
        <strain evidence="4">DSM 100420</strain>
    </source>
</reference>
<keyword evidence="4" id="KW-1185">Reference proteome</keyword>
<dbReference type="GO" id="GO:1990351">
    <property type="term" value="C:transporter complex"/>
    <property type="evidence" value="ECO:0007669"/>
    <property type="project" value="TreeGrafter"/>
</dbReference>
<proteinExistence type="inferred from homology"/>
<gene>
    <name evidence="1" type="primary">lptD</name>
    <name evidence="3" type="ORF">SAMN05444004_106140</name>
</gene>
<dbReference type="HAMAP" id="MF_01411">
    <property type="entry name" value="LPS_assembly_LptD"/>
    <property type="match status" value="1"/>
</dbReference>
<keyword evidence="1" id="KW-0472">Membrane</keyword>
<dbReference type="InterPro" id="IPR050218">
    <property type="entry name" value="LptD"/>
</dbReference>
<comment type="subunit">
    <text evidence="1">Component of the lipopolysaccharide transport and assembly complex.</text>
</comment>
<comment type="caution">
    <text evidence="1">Lacks conserved residue(s) required for the propagation of feature annotation.</text>
</comment>
<dbReference type="PANTHER" id="PTHR30189:SF1">
    <property type="entry name" value="LPS-ASSEMBLY PROTEIN LPTD"/>
    <property type="match status" value="1"/>
</dbReference>
<feature type="signal peptide" evidence="1">
    <location>
        <begin position="1"/>
        <end position="23"/>
    </location>
</feature>
<evidence type="ECO:0000259" key="2">
    <source>
        <dbReference type="Pfam" id="PF04453"/>
    </source>
</evidence>
<dbReference type="Pfam" id="PF04453">
    <property type="entry name" value="LptD"/>
    <property type="match status" value="1"/>
</dbReference>
<dbReference type="GO" id="GO:0009279">
    <property type="term" value="C:cell outer membrane"/>
    <property type="evidence" value="ECO:0007669"/>
    <property type="project" value="UniProtKB-SubCell"/>
</dbReference>
<dbReference type="EMBL" id="FNPX01000006">
    <property type="protein sequence ID" value="SDZ12869.1"/>
    <property type="molecule type" value="Genomic_DNA"/>
</dbReference>
<dbReference type="InterPro" id="IPR020889">
    <property type="entry name" value="LipoPS_assembly_LptD"/>
</dbReference>
<dbReference type="GO" id="GO:0043165">
    <property type="term" value="P:Gram-negative-bacterium-type cell outer membrane assembly"/>
    <property type="evidence" value="ECO:0007669"/>
    <property type="project" value="UniProtKB-UniRule"/>
</dbReference>
<keyword evidence="1" id="KW-0732">Signal</keyword>
<dbReference type="GO" id="GO:0015920">
    <property type="term" value="P:lipopolysaccharide transport"/>
    <property type="evidence" value="ECO:0007669"/>
    <property type="project" value="InterPro"/>
</dbReference>
<comment type="similarity">
    <text evidence="1">Belongs to the LptD family.</text>
</comment>
<feature type="domain" description="LptD C-terminal" evidence="2">
    <location>
        <begin position="272"/>
        <end position="616"/>
    </location>
</feature>
<dbReference type="RefSeq" id="WP_170831400.1">
    <property type="nucleotide sequence ID" value="NZ_FNPX01000006.1"/>
</dbReference>
<accession>A0A1H3QJI7</accession>
<evidence type="ECO:0000313" key="3">
    <source>
        <dbReference type="EMBL" id="SDZ12869.1"/>
    </source>
</evidence>
<comment type="function">
    <text evidence="1">Involved in the assembly of lipopolysaccharide (LPS) at the surface of the outer membrane.</text>
</comment>
<keyword evidence="1" id="KW-0998">Cell outer membrane</keyword>
<name>A0A1H3QJI7_9RHOB</name>
<evidence type="ECO:0000256" key="1">
    <source>
        <dbReference type="HAMAP-Rule" id="MF_01411"/>
    </source>
</evidence>
<dbReference type="AlphaFoldDB" id="A0A1H3QJI7"/>
<dbReference type="InterPro" id="IPR007543">
    <property type="entry name" value="LptD_C"/>
</dbReference>
<dbReference type="PANTHER" id="PTHR30189">
    <property type="entry name" value="LPS-ASSEMBLY PROTEIN"/>
    <property type="match status" value="1"/>
</dbReference>
<organism evidence="3 4">
    <name type="scientific">Jannaschia faecimaris</name>
    <dbReference type="NCBI Taxonomy" id="1244108"/>
    <lineage>
        <taxon>Bacteria</taxon>
        <taxon>Pseudomonadati</taxon>
        <taxon>Pseudomonadota</taxon>
        <taxon>Alphaproteobacteria</taxon>
        <taxon>Rhodobacterales</taxon>
        <taxon>Roseobacteraceae</taxon>
        <taxon>Jannaschia</taxon>
    </lineage>
</organism>
<comment type="subcellular location">
    <subcellularLocation>
        <location evidence="1">Cell outer membrane</location>
    </subcellularLocation>
</comment>
<evidence type="ECO:0000313" key="4">
    <source>
        <dbReference type="Proteomes" id="UP000198914"/>
    </source>
</evidence>
<dbReference type="Proteomes" id="UP000198914">
    <property type="component" value="Unassembled WGS sequence"/>
</dbReference>
<sequence precursor="true">MRWCAALLIWVMTVFSMMGPALAQQAPATLVADRIDFDEGQLVASGNVEIYSDGRILRAARVTYQRGEDRVVVDGPLTLLDGPDSILVADFASLSSDLRSSVLRGARLVLNEKLQIAATEVATGAEGRYTQLYQTVASSCEVCAANPVPLWQIRARRIVHDKEAQQLYFEGARFDVAGVPVAWFPRLRLPDPTLRRSTGFLAPRFSSDDLLGTGVAVPYFFTLGPSRDLTLTPFVTNTETQSLGFRYRQAFDNGNIEVEGALSRDQLRPGEIRGYLFADGSFELPRDYRLEFDIELTSDDDYLLNYDIEEKDRLASRLAITRFDREDRFMAEIIAFNTLRAGERNRFQPTPVITVERQRRVPQPVIGGQLVWTLQAHARRRDANTVPFGGPDNAARDVLRASAAVDWRRSRTTDAGLLWTGIAGLHIDAYNVRQDATFPDETFVRAVPYGGLEVRLPLARAGQNGVRHVIEPVAQLIFAPNDRRPTPNEDSLTPEFDEGNLFSVSRFAGRDTRELGNRLNIGIGYTRYDPSGWTVGATIGRVWRNRDGGQFRSGTGLGGTSSDWLISASTDYDGRFHFMQRALVSDGLDFSRSETILRWTGARHGLETRYTWLEADAGAGRPIDTSEWALDATRDLGSDWTGRVNWRYDFVTNDASSAGLGLTYRSDCVTVDFDVERRFTSTTTLQSSTRFGLGVELAGFGADDRSKRRRRCGI</sequence>
<feature type="chain" id="PRO_5011800055" description="LPS-assembly protein LptD" evidence="1">
    <location>
        <begin position="24"/>
        <end position="714"/>
    </location>
</feature>